<dbReference type="EMBL" id="CACVAX010000001">
    <property type="protein sequence ID" value="CAA6800333.1"/>
    <property type="molecule type" value="Genomic_DNA"/>
</dbReference>
<evidence type="ECO:0000313" key="1">
    <source>
        <dbReference type="EMBL" id="CAA6800333.1"/>
    </source>
</evidence>
<name>A0A6S6SAZ7_9BACT</name>
<accession>A0A6S6SAZ7</accession>
<gene>
    <name evidence="1" type="ORF">HELGO_WM9741</name>
</gene>
<protein>
    <recommendedName>
        <fullName evidence="2">DUF4384 domain-containing protein</fullName>
    </recommendedName>
</protein>
<evidence type="ECO:0008006" key="2">
    <source>
        <dbReference type="Google" id="ProtNLM"/>
    </source>
</evidence>
<dbReference type="AlphaFoldDB" id="A0A6S6SAZ7"/>
<proteinExistence type="predicted"/>
<reference evidence="1" key="1">
    <citation type="submission" date="2020-01" db="EMBL/GenBank/DDBJ databases">
        <authorList>
            <person name="Meier V. D."/>
            <person name="Meier V D."/>
        </authorList>
    </citation>
    <scope>NUCLEOTIDE SEQUENCE</scope>
    <source>
        <strain evidence="1">HLG_WM_MAG_04</strain>
    </source>
</reference>
<organism evidence="1">
    <name type="scientific">uncultured Sulfurovum sp</name>
    <dbReference type="NCBI Taxonomy" id="269237"/>
    <lineage>
        <taxon>Bacteria</taxon>
        <taxon>Pseudomonadati</taxon>
        <taxon>Campylobacterota</taxon>
        <taxon>Epsilonproteobacteria</taxon>
        <taxon>Campylobacterales</taxon>
        <taxon>Sulfurovaceae</taxon>
        <taxon>Sulfurovum</taxon>
        <taxon>environmental samples</taxon>
    </lineage>
</organism>
<sequence length="193" mass="21215">MSITKRYKVSLLVLSSIIITGCVPGKKEAPVPTPVKTEVQSSEKTIAALKYAQFGSIQLKGKTEYSQNQSIQFIVDTKGKTGYLYIVYADNKGNTALLYPNAQSPLTELNGKYIFPRDFGGMNINATKDCKGCQQEKTTVYAILSKEQISDINNLKLTDLTNSTQSKGLSMNLRPSGVARSDINIGKIEFFVK</sequence>
<dbReference type="PROSITE" id="PS51257">
    <property type="entry name" value="PROKAR_LIPOPROTEIN"/>
    <property type="match status" value="1"/>
</dbReference>